<evidence type="ECO:0000313" key="1">
    <source>
        <dbReference type="EMBL" id="VDM23283.1"/>
    </source>
</evidence>
<reference evidence="3" key="1">
    <citation type="submission" date="2017-02" db="UniProtKB">
        <authorList>
            <consortium name="WormBaseParasite"/>
        </authorList>
    </citation>
    <scope>IDENTIFICATION</scope>
</reference>
<organism evidence="3">
    <name type="scientific">Hydatigena taeniaeformis</name>
    <name type="common">Feline tapeworm</name>
    <name type="synonym">Taenia taeniaeformis</name>
    <dbReference type="NCBI Taxonomy" id="6205"/>
    <lineage>
        <taxon>Eukaryota</taxon>
        <taxon>Metazoa</taxon>
        <taxon>Spiralia</taxon>
        <taxon>Lophotrochozoa</taxon>
        <taxon>Platyhelminthes</taxon>
        <taxon>Cestoda</taxon>
        <taxon>Eucestoda</taxon>
        <taxon>Cyclophyllidea</taxon>
        <taxon>Taeniidae</taxon>
        <taxon>Hydatigera</taxon>
    </lineage>
</organism>
<proteinExistence type="predicted"/>
<sequence length="185" mass="20227">MLGGVKANTIVEARCHDESGNGYDVWSVSDWWKVGMRGQGNGEKRGVQILLATSVITFSFLPLYSLTPYVHAACGPPSTLLWLSWDNAPPACYWHREGQVVARMTALQTSGSGSAPELSILDRVKLGKMWRRDGRVVKAMDLKSIGDSPPSLITAIGHVAEMEKPKGADLRPLTDDDNSMLLFDL</sequence>
<accession>A0A0R3WSM5</accession>
<dbReference type="Proteomes" id="UP000274429">
    <property type="component" value="Unassembled WGS sequence"/>
</dbReference>
<gene>
    <name evidence="1" type="ORF">TTAC_LOCUS3750</name>
</gene>
<keyword evidence="2" id="KW-1185">Reference proteome</keyword>
<dbReference type="AlphaFoldDB" id="A0A0R3WSM5"/>
<dbReference type="EMBL" id="UYWX01002979">
    <property type="protein sequence ID" value="VDM23283.1"/>
    <property type="molecule type" value="Genomic_DNA"/>
</dbReference>
<evidence type="ECO:0000313" key="2">
    <source>
        <dbReference type="Proteomes" id="UP000274429"/>
    </source>
</evidence>
<evidence type="ECO:0000313" key="3">
    <source>
        <dbReference type="WBParaSite" id="TTAC_0000376501-mRNA-1"/>
    </source>
</evidence>
<dbReference type="WBParaSite" id="TTAC_0000376501-mRNA-1">
    <property type="protein sequence ID" value="TTAC_0000376501-mRNA-1"/>
    <property type="gene ID" value="TTAC_0000376501"/>
</dbReference>
<protein>
    <submittedName>
        <fullName evidence="3">Transducin/WD40 repeat-like superfamily protein</fullName>
    </submittedName>
</protein>
<name>A0A0R3WSM5_HYDTA</name>
<reference evidence="1 2" key="2">
    <citation type="submission" date="2018-11" db="EMBL/GenBank/DDBJ databases">
        <authorList>
            <consortium name="Pathogen Informatics"/>
        </authorList>
    </citation>
    <scope>NUCLEOTIDE SEQUENCE [LARGE SCALE GENOMIC DNA]</scope>
</reference>